<feature type="coiled-coil region" evidence="1">
    <location>
        <begin position="707"/>
        <end position="775"/>
    </location>
</feature>
<dbReference type="Proteomes" id="UP000033658">
    <property type="component" value="Unassembled WGS sequence"/>
</dbReference>
<dbReference type="InterPro" id="IPR037228">
    <property type="entry name" value="PhtA_dom_sf"/>
</dbReference>
<feature type="compositionally biased region" description="Basic and acidic residues" evidence="2">
    <location>
        <begin position="1027"/>
        <end position="1052"/>
    </location>
</feature>
<feature type="region of interest" description="Disordered" evidence="2">
    <location>
        <begin position="488"/>
        <end position="511"/>
    </location>
</feature>
<feature type="compositionally biased region" description="Polar residues" evidence="2">
    <location>
        <begin position="178"/>
        <end position="194"/>
    </location>
</feature>
<reference evidence="4 5" key="1">
    <citation type="submission" date="2015-02" db="EMBL/GenBank/DDBJ databases">
        <title>Evolution of amylase-binding proteins of oral streptococcal species.</title>
        <authorList>
            <person name="Haase E.M."/>
        </authorList>
    </citation>
    <scope>NUCLEOTIDE SEQUENCE [LARGE SCALE GENOMIC DNA]</scope>
    <source>
        <strain evidence="4 5">G9B</strain>
    </source>
</reference>
<feature type="compositionally biased region" description="Basic and acidic residues" evidence="2">
    <location>
        <begin position="161"/>
        <end position="170"/>
    </location>
</feature>
<feature type="compositionally biased region" description="Polar residues" evidence="2">
    <location>
        <begin position="1092"/>
        <end position="1114"/>
    </location>
</feature>
<evidence type="ECO:0000256" key="3">
    <source>
        <dbReference type="SAM" id="SignalP"/>
    </source>
</evidence>
<proteinExistence type="predicted"/>
<feature type="signal peptide" evidence="3">
    <location>
        <begin position="1"/>
        <end position="24"/>
    </location>
</feature>
<dbReference type="NCBIfam" id="TIGR01363">
    <property type="entry name" value="strep_his_triad"/>
    <property type="match status" value="2"/>
</dbReference>
<sequence>MKKKYIIGSVAALATLTICGYAIMQHQSEQTESKNKVAYVEKKANSKQNSKARKAENLKPDQVSAKEGIAAEQIVVKITAEGYVTSHGDHYHYYNGKVPFDAILSEELIMRDPNYQLQEADIVNQVKDGYIIKVAGKYYLYLTNAKETTNVRSVDEIARQRQLHPGKEDEAGVETDGKSSQNQSRKTQDFSRPSASFAAGKRSTSPVNTASQNRGGAYTTDDGYVFSPSDIISDTGDGYLVPHAGHIHYIPKGDLSAGELAAAQAYWNYLQGRNQQASSTDKPSVEENSNLANNPSQDQNTGHIANSNHQANHDPAPVPSQPSKPNQTGGVGLVTKPSGQGTEVSKNYQDELQKLYGMPKEKRYAEKDGLIFDPAKIAHRTAEGVAIPHGNHYHFIPYSSLSALEEEIARNIPIAGQKTYPKSATSTPTQPSKPSEPTKPVEKDDHGFHAENVISKDEEGYVVQHGGHAHYFFKKDLTADQIAAAEAQLTKQQHSAQASQENSDYDRFSRDASDEEKMAYISKTYGVPREAIKISKGFFVFNNPDQAYDPTHIHPYAVRKEHVRIPLETGNPELDFLNELYTTALRSGLSPYSIQVENGQFVIPHGDHNHYIRVQSKGVNLGLKNKLPALQSAYQAGAYSEKAVLEKVDSLLAASRTIYENDLLMQRRIELALGNFVETMKQLPSNSTAGYLASLEQFDKHYIHVDKNAQTEQLTEVDKKYQELVDKIKRLETDSYNVNKASLLSDLQMAKVEKNEDKMKEIDQLLTSLQDYQDRTGMTSVEYLKTFYLAVDDARLQPELRKKVADLAMKLYKSQAFIEAVDLKALFLDLYQTKLEVDKALASGEASQAKDKTILDTEKTDDQNYKTAIYGFLKELYGEFAPQPKVEIPDATFQALFLQGQALLDKVKDSTSQENYKNQLLALQADLKEGRKDRETILEELKLLLSQMVDTIKNQQEETNPKDQELYKKIYALLMAAHKLLEEQNASDELFTKVDTLFDKLADSKVNKEELLAEVQSFVEGLQNQGKVEKPVSDTAKSEEKESETVKPKETPTDSSSNQTSSEPNESTSSSSESSTTTEAASPASEPKEQGSEATQEEPAQSSEQASTTNEVSN</sequence>
<feature type="coiled-coil region" evidence="1">
    <location>
        <begin position="913"/>
        <end position="958"/>
    </location>
</feature>
<feature type="chain" id="PRO_5043298126" evidence="3">
    <location>
        <begin position="25"/>
        <end position="1114"/>
    </location>
</feature>
<feature type="compositionally biased region" description="Polar residues" evidence="2">
    <location>
        <begin position="489"/>
        <end position="502"/>
    </location>
</feature>
<feature type="region of interest" description="Disordered" evidence="2">
    <location>
        <begin position="274"/>
        <end position="344"/>
    </location>
</feature>
<evidence type="ECO:0000313" key="4">
    <source>
        <dbReference type="EMBL" id="KJQ58830.1"/>
    </source>
</evidence>
<dbReference type="EMBL" id="JYGL01000001">
    <property type="protein sequence ID" value="KJQ58830.1"/>
    <property type="molecule type" value="Genomic_DNA"/>
</dbReference>
<dbReference type="InterPro" id="IPR023832">
    <property type="entry name" value="His_triad_protein"/>
</dbReference>
<feature type="region of interest" description="Disordered" evidence="2">
    <location>
        <begin position="1026"/>
        <end position="1114"/>
    </location>
</feature>
<dbReference type="Pfam" id="PF04270">
    <property type="entry name" value="Strep_his_triad"/>
    <property type="match status" value="5"/>
</dbReference>
<feature type="region of interest" description="Disordered" evidence="2">
    <location>
        <begin position="414"/>
        <end position="445"/>
    </location>
</feature>
<dbReference type="AlphaFoldDB" id="A0AAX1YFK3"/>
<feature type="compositionally biased region" description="Low complexity" evidence="2">
    <location>
        <begin position="1055"/>
        <end position="1085"/>
    </location>
</feature>
<evidence type="ECO:0000313" key="5">
    <source>
        <dbReference type="Proteomes" id="UP000033658"/>
    </source>
</evidence>
<keyword evidence="1" id="KW-0175">Coiled coil</keyword>
<feature type="compositionally biased region" description="Polar residues" evidence="2">
    <location>
        <begin position="202"/>
        <end position="214"/>
    </location>
</feature>
<dbReference type="RefSeq" id="WP_045503378.1">
    <property type="nucleotide sequence ID" value="NZ_CP020450.2"/>
</dbReference>
<feature type="region of interest" description="Disordered" evidence="2">
    <location>
        <begin position="161"/>
        <end position="224"/>
    </location>
</feature>
<comment type="caution">
    <text evidence="4">The sequence shown here is derived from an EMBL/GenBank/DDBJ whole genome shotgun (WGS) entry which is preliminary data.</text>
</comment>
<feature type="compositionally biased region" description="Polar residues" evidence="2">
    <location>
        <begin position="274"/>
        <end position="310"/>
    </location>
</feature>
<organism evidence="4 5">
    <name type="scientific">Streptococcus gordonii</name>
    <dbReference type="NCBI Taxonomy" id="1302"/>
    <lineage>
        <taxon>Bacteria</taxon>
        <taxon>Bacillati</taxon>
        <taxon>Bacillota</taxon>
        <taxon>Bacilli</taxon>
        <taxon>Lactobacillales</taxon>
        <taxon>Streptococcaceae</taxon>
        <taxon>Streptococcus</taxon>
    </lineage>
</organism>
<dbReference type="Gene3D" id="3.10.50.90">
    <property type="match status" value="4"/>
</dbReference>
<accession>A0AAX1YFK3</accession>
<dbReference type="InterPro" id="IPR006270">
    <property type="entry name" value="Strep_his_triad_rpt"/>
</dbReference>
<protein>
    <submittedName>
        <fullName evidence="4">Pneumococcal histidine triad protein E</fullName>
    </submittedName>
</protein>
<evidence type="ECO:0000256" key="2">
    <source>
        <dbReference type="SAM" id="MobiDB-lite"/>
    </source>
</evidence>
<gene>
    <name evidence="4" type="primary">phtE</name>
    <name evidence="4" type="ORF">TZ86_00675</name>
</gene>
<feature type="compositionally biased region" description="Polar residues" evidence="2">
    <location>
        <begin position="420"/>
        <end position="435"/>
    </location>
</feature>
<evidence type="ECO:0000256" key="1">
    <source>
        <dbReference type="SAM" id="Coils"/>
    </source>
</evidence>
<dbReference type="SUPFAM" id="SSF142887">
    <property type="entry name" value="PhtA domain-like"/>
    <property type="match status" value="3"/>
</dbReference>
<keyword evidence="3" id="KW-0732">Signal</keyword>
<name>A0AAX1YFK3_STRGN</name>